<gene>
    <name evidence="2" type="ORF">H6A12_02760</name>
</gene>
<organism evidence="2 3">
    <name type="scientific">Merdimmobilis hominis</name>
    <dbReference type="NCBI Taxonomy" id="2897707"/>
    <lineage>
        <taxon>Bacteria</taxon>
        <taxon>Bacillati</taxon>
        <taxon>Bacillota</taxon>
        <taxon>Clostridia</taxon>
        <taxon>Eubacteriales</taxon>
        <taxon>Oscillospiraceae</taxon>
        <taxon>Merdimmobilis</taxon>
    </lineage>
</organism>
<accession>A0A939BDI2</accession>
<keyword evidence="3" id="KW-1185">Reference proteome</keyword>
<evidence type="ECO:0000313" key="3">
    <source>
        <dbReference type="Proteomes" id="UP000774750"/>
    </source>
</evidence>
<proteinExistence type="predicted"/>
<dbReference type="AlphaFoldDB" id="A0A939BDI2"/>
<comment type="caution">
    <text evidence="2">The sequence shown here is derived from an EMBL/GenBank/DDBJ whole genome shotgun (WGS) entry which is preliminary data.</text>
</comment>
<dbReference type="RefSeq" id="WP_204444544.1">
    <property type="nucleotide sequence ID" value="NZ_JACJKY010000003.1"/>
</dbReference>
<dbReference type="Proteomes" id="UP000774750">
    <property type="component" value="Unassembled WGS sequence"/>
</dbReference>
<evidence type="ECO:0000256" key="1">
    <source>
        <dbReference type="SAM" id="MobiDB-lite"/>
    </source>
</evidence>
<name>A0A939BDI2_9FIRM</name>
<dbReference type="EMBL" id="JACJKY010000003">
    <property type="protein sequence ID" value="MBM6920082.1"/>
    <property type="molecule type" value="Genomic_DNA"/>
</dbReference>
<evidence type="ECO:0000313" key="2">
    <source>
        <dbReference type="EMBL" id="MBM6920082.1"/>
    </source>
</evidence>
<feature type="region of interest" description="Disordered" evidence="1">
    <location>
        <begin position="1"/>
        <end position="49"/>
    </location>
</feature>
<sequence>MKRNSGNSEEQDKLDSVWSNPDKSGHPLQKKNRSQRLSWNRKNEGENTL</sequence>
<reference evidence="2" key="1">
    <citation type="submission" date="2020-08" db="EMBL/GenBank/DDBJ databases">
        <authorList>
            <person name="Cejkova D."/>
            <person name="Kubasova T."/>
            <person name="Jahodarova E."/>
            <person name="Rychlik I."/>
        </authorList>
    </citation>
    <scope>NUCLEOTIDE SEQUENCE</scope>
    <source>
        <strain evidence="2">An559</strain>
    </source>
</reference>
<reference evidence="2" key="2">
    <citation type="journal article" date="2021" name="Sci. Rep.">
        <title>The distribution of antibiotic resistance genes in chicken gut microbiota commensals.</title>
        <authorList>
            <person name="Juricova H."/>
            <person name="Matiasovicova J."/>
            <person name="Kubasova T."/>
            <person name="Cejkova D."/>
            <person name="Rychlik I."/>
        </authorList>
    </citation>
    <scope>NUCLEOTIDE SEQUENCE</scope>
    <source>
        <strain evidence="2">An559</strain>
    </source>
</reference>
<protein>
    <submittedName>
        <fullName evidence="2">Uncharacterized protein</fullName>
    </submittedName>
</protein>